<accession>D8K5Y3</accession>
<sequence>MVRKNRTEYPDLQNLLTNYMKFSVYSGGEPAKTSTQTLDLAKMLCV</sequence>
<evidence type="ECO:0000313" key="1">
    <source>
        <dbReference type="EMBL" id="ADJ28310.1"/>
    </source>
</evidence>
<name>D8K5Y3_NITWC</name>
<proteinExistence type="predicted"/>
<dbReference type="Proteomes" id="UP000000393">
    <property type="component" value="Chromosome"/>
</dbReference>
<protein>
    <submittedName>
        <fullName evidence="1">Uncharacterized protein</fullName>
    </submittedName>
</protein>
<gene>
    <name evidence="1" type="ordered locus">Nwat_1395</name>
</gene>
<dbReference type="STRING" id="105559.Nwat_1395"/>
<dbReference type="KEGG" id="nwa:Nwat_1395"/>
<reference evidence="1 2" key="1">
    <citation type="submission" date="2010-06" db="EMBL/GenBank/DDBJ databases">
        <title>Complete sequence of chromosome of Nitrosococcus watsoni C-113.</title>
        <authorList>
            <consortium name="US DOE Joint Genome Institute"/>
            <person name="Lucas S."/>
            <person name="Copeland A."/>
            <person name="Lapidus A."/>
            <person name="Cheng J.-F."/>
            <person name="Bruce D."/>
            <person name="Goodwin L."/>
            <person name="Pitluck S."/>
            <person name="Malfatti S.A."/>
            <person name="Chain P.S.G."/>
            <person name="Land M."/>
            <person name="Hauser L."/>
            <person name="Kyrpides N."/>
            <person name="Ivanova N."/>
            <person name="Cambell M.A."/>
            <person name="Heidelberg J.F."/>
            <person name="Klotz M.G."/>
            <person name="Woyke T."/>
        </authorList>
    </citation>
    <scope>NUCLEOTIDE SEQUENCE [LARGE SCALE GENOMIC DNA]</scope>
    <source>
        <strain evidence="1 2">C-113</strain>
    </source>
</reference>
<dbReference type="HOGENOM" id="CLU_3186401_0_0_6"/>
<organism evidence="1 2">
    <name type="scientific">Nitrosococcus watsoni (strain C-113)</name>
    <dbReference type="NCBI Taxonomy" id="105559"/>
    <lineage>
        <taxon>Bacteria</taxon>
        <taxon>Pseudomonadati</taxon>
        <taxon>Pseudomonadota</taxon>
        <taxon>Gammaproteobacteria</taxon>
        <taxon>Chromatiales</taxon>
        <taxon>Chromatiaceae</taxon>
        <taxon>Nitrosococcus</taxon>
    </lineage>
</organism>
<dbReference type="EMBL" id="CP002086">
    <property type="protein sequence ID" value="ADJ28310.1"/>
    <property type="molecule type" value="Genomic_DNA"/>
</dbReference>
<evidence type="ECO:0000313" key="2">
    <source>
        <dbReference type="Proteomes" id="UP000000393"/>
    </source>
</evidence>
<keyword evidence="2" id="KW-1185">Reference proteome</keyword>
<dbReference type="AlphaFoldDB" id="D8K5Y3"/>